<evidence type="ECO:0000259" key="4">
    <source>
        <dbReference type="Pfam" id="PF16573"/>
    </source>
</evidence>
<keyword evidence="2" id="KW-0067">ATP-binding</keyword>
<dbReference type="InterPro" id="IPR010655">
    <property type="entry name" value="Clp1_C"/>
</dbReference>
<reference evidence="7" key="1">
    <citation type="submission" date="2015-01" db="EMBL/GenBank/DDBJ databases">
        <authorList>
            <person name="Aksoy S."/>
            <person name="Warren W."/>
            <person name="Wilson R.K."/>
        </authorList>
    </citation>
    <scope>NUCLEOTIDE SEQUENCE [LARGE SCALE GENOMIC DNA]</scope>
    <source>
        <strain evidence="7">IAEA</strain>
    </source>
</reference>
<evidence type="ECO:0000256" key="1">
    <source>
        <dbReference type="ARBA" id="ARBA00022741"/>
    </source>
</evidence>
<feature type="domain" description="Clp1 P-loop" evidence="5">
    <location>
        <begin position="643"/>
        <end position="827"/>
    </location>
</feature>
<feature type="domain" description="Clp1 N-terminal" evidence="4">
    <location>
        <begin position="12"/>
        <end position="106"/>
    </location>
</feature>
<evidence type="ECO:0000259" key="5">
    <source>
        <dbReference type="Pfam" id="PF16575"/>
    </source>
</evidence>
<dbReference type="Gene3D" id="3.40.50.300">
    <property type="entry name" value="P-loop containing nucleotide triphosphate hydrolases"/>
    <property type="match status" value="2"/>
</dbReference>
<dbReference type="Pfam" id="PF16573">
    <property type="entry name" value="CLP1_N"/>
    <property type="match status" value="2"/>
</dbReference>
<feature type="domain" description="Clp1 C-terminal" evidence="3">
    <location>
        <begin position="832"/>
        <end position="936"/>
    </location>
</feature>
<dbReference type="EMBL" id="JXJN01016653">
    <property type="status" value="NOT_ANNOTATED_CDS"/>
    <property type="molecule type" value="Genomic_DNA"/>
</dbReference>
<reference evidence="6" key="2">
    <citation type="submission" date="2020-05" db="UniProtKB">
        <authorList>
            <consortium name="EnsemblMetazoa"/>
        </authorList>
    </citation>
    <scope>IDENTIFICATION</scope>
    <source>
        <strain evidence="6">IAEA</strain>
    </source>
</reference>
<dbReference type="PANTHER" id="PTHR12755:SF6">
    <property type="entry name" value="POLYRIBONUCLEOTIDE 5'-HYDROXYL-KINASE CLP1"/>
    <property type="match status" value="1"/>
</dbReference>
<dbReference type="Pfam" id="PF06807">
    <property type="entry name" value="Clp1"/>
    <property type="match status" value="2"/>
</dbReference>
<dbReference type="InterPro" id="IPR038238">
    <property type="entry name" value="Clp1_C_sf"/>
</dbReference>
<dbReference type="InterPro" id="IPR045116">
    <property type="entry name" value="Clp1/Grc3"/>
</dbReference>
<protein>
    <submittedName>
        <fullName evidence="6">Uncharacterized protein</fullName>
    </submittedName>
</protein>
<evidence type="ECO:0000313" key="6">
    <source>
        <dbReference type="EnsemblMetazoa" id="GPPI034390-PA"/>
    </source>
</evidence>
<dbReference type="InterPro" id="IPR027417">
    <property type="entry name" value="P-loop_NTPase"/>
</dbReference>
<proteinExistence type="predicted"/>
<dbReference type="InterPro" id="IPR038239">
    <property type="entry name" value="Clp1_N_sf"/>
</dbReference>
<dbReference type="GO" id="GO:0006388">
    <property type="term" value="P:tRNA splicing, via endonucleolytic cleavage and ligation"/>
    <property type="evidence" value="ECO:0007669"/>
    <property type="project" value="TreeGrafter"/>
</dbReference>
<dbReference type="EnsemblMetazoa" id="GPPI034390-RA">
    <property type="protein sequence ID" value="GPPI034390-PA"/>
    <property type="gene ID" value="GPPI034390"/>
</dbReference>
<evidence type="ECO:0000256" key="2">
    <source>
        <dbReference type="ARBA" id="ARBA00022840"/>
    </source>
</evidence>
<dbReference type="PANTHER" id="PTHR12755">
    <property type="entry name" value="CLEAVAGE/POLYADENYLATION FACTOR IA SUBUNIT CLP1P"/>
    <property type="match status" value="1"/>
</dbReference>
<keyword evidence="1" id="KW-0547">Nucleotide-binding</keyword>
<keyword evidence="7" id="KW-1185">Reference proteome</keyword>
<dbReference type="Proteomes" id="UP000092460">
    <property type="component" value="Unassembled WGS sequence"/>
</dbReference>
<name>A0A1B0BM35_9MUSC</name>
<dbReference type="InterPro" id="IPR032324">
    <property type="entry name" value="Clp1_N"/>
</dbReference>
<accession>A0A1B0BM35</accession>
<dbReference type="AlphaFoldDB" id="A0A1B0BM35"/>
<evidence type="ECO:0000313" key="7">
    <source>
        <dbReference type="Proteomes" id="UP000092460"/>
    </source>
</evidence>
<dbReference type="InterPro" id="IPR032319">
    <property type="entry name" value="CLP1_P"/>
</dbReference>
<dbReference type="Gene3D" id="2.40.30.330">
    <property type="entry name" value="Pre-mRNA cleavage complex subunit Clp1, C-terminal domain"/>
    <property type="match status" value="2"/>
</dbReference>
<dbReference type="Gene3D" id="2.60.120.1030">
    <property type="entry name" value="Clp1, DNA binding domain"/>
    <property type="match status" value="2"/>
</dbReference>
<dbReference type="SUPFAM" id="SSF52540">
    <property type="entry name" value="P-loop containing nucleoside triphosphate hydrolases"/>
    <property type="match status" value="1"/>
</dbReference>
<dbReference type="Pfam" id="PF16575">
    <property type="entry name" value="CLP1_P"/>
    <property type="match status" value="2"/>
</dbReference>
<feature type="domain" description="Clp1 P-loop" evidence="5">
    <location>
        <begin position="124"/>
        <end position="303"/>
    </location>
</feature>
<evidence type="ECO:0000259" key="3">
    <source>
        <dbReference type="Pfam" id="PF06807"/>
    </source>
</evidence>
<feature type="domain" description="Clp1 C-terminal" evidence="3">
    <location>
        <begin position="308"/>
        <end position="408"/>
    </location>
</feature>
<feature type="domain" description="Clp1 N-terminal" evidence="4">
    <location>
        <begin position="533"/>
        <end position="627"/>
    </location>
</feature>
<dbReference type="GO" id="GO:0051731">
    <property type="term" value="F:polynucleotide 5'-hydroxyl-kinase activity"/>
    <property type="evidence" value="ECO:0007669"/>
    <property type="project" value="InterPro"/>
</dbReference>
<dbReference type="GO" id="GO:0005524">
    <property type="term" value="F:ATP binding"/>
    <property type="evidence" value="ECO:0007669"/>
    <property type="project" value="UniProtKB-KW"/>
</dbReference>
<dbReference type="GO" id="GO:0005634">
    <property type="term" value="C:nucleus"/>
    <property type="evidence" value="ECO:0007669"/>
    <property type="project" value="TreeGrafter"/>
</dbReference>
<dbReference type="STRING" id="67801.A0A1B0BM35"/>
<sequence length="979" mass="110010">MSEELKLSGKYTLEADSELRIQKKGGTVKLYVTLISGSAEILGAELIKDKKYELMIAIHKTICTSCGCVLHVEFSEGESEAIYISKESTMSQYRNYHKNLEEKRMDAEKNDTRGPIAMLVGVGGTGKTTFCRIIFNLAGRSARTPLYVNVNVGRGAIPIAGVIGTSVVEQFGIEGGLWKEGSPMYHFGCITPKSDYNLFRTLTKKVAKTTLESMNAKKTVKYSGVVINTCGWVEEAGYNHLIEIAKVFGVDTIFVSDGEPLYQKLLKDVPSFMKVVLLPKVWCTFPDNRIVARNWKINKYFYGPNLSLTPFSFMIKFADLKLYGINSCKPLKGEKQKTKKSNEVQLNAINPTPALIHHVLNISDAESTEDDVLGTPLVGIVCVSEVNMEQEFIKVISPKLCFVPNKAMDVLFQALVAVAVGVLRDKKEPPAGPRIAGDFSSSFLRPQIYAIPEDAEQMIQSFAIETPIDYPGWRLYFYSSNFEQNSIIYTHCTLTNFTKKFEKLFRNRFNKKVLQTAREIMHKDLQDMTIKYTLEADSELRIQKKDGTVKVYVTLILGSAEVLGAELIKDKKYELSTNVNETICTSCGCVLHVEFLDDEIEAIYISKESTMIQYRNYHKNLEEKRMDAEKKDKRGPIAMVVGRGGTGRSEFCRIILNLAGRSARTPLYVNITVGRGAIPIAGVIGTSIVERIDIEIDFWKEGSPMYHFGSIDPESDNNLFRTLIKKVAKNTLESMKAKNTVKYSGVVINPFGWVENAGYNNLIEIAQVFGVNTIFVSDEEPLYQKFLEDVPSFMKVVLLPNMWSAVPENKAARTNARNLQINKYFYGPNLSLTPFSFMIKFADLKLYSINSCKPLKGEKEKTKNSNEVQLNAINPTPALIHHVLNISDAESTEDDVLGTPLVGIVCVSEVNMEQEFIKVISPKLCFVPNKLVLYSENTNFMPKGSRLPRKVTHSLEILFDRQSNIDFALNQEERKFPIN</sequence>
<dbReference type="VEuPathDB" id="VectorBase:GPPI034390"/>
<dbReference type="GO" id="GO:0031124">
    <property type="term" value="P:mRNA 3'-end processing"/>
    <property type="evidence" value="ECO:0007669"/>
    <property type="project" value="InterPro"/>
</dbReference>
<organism evidence="6 7">
    <name type="scientific">Glossina palpalis gambiensis</name>
    <dbReference type="NCBI Taxonomy" id="67801"/>
    <lineage>
        <taxon>Eukaryota</taxon>
        <taxon>Metazoa</taxon>
        <taxon>Ecdysozoa</taxon>
        <taxon>Arthropoda</taxon>
        <taxon>Hexapoda</taxon>
        <taxon>Insecta</taxon>
        <taxon>Pterygota</taxon>
        <taxon>Neoptera</taxon>
        <taxon>Endopterygota</taxon>
        <taxon>Diptera</taxon>
        <taxon>Brachycera</taxon>
        <taxon>Muscomorpha</taxon>
        <taxon>Hippoboscoidea</taxon>
        <taxon>Glossinidae</taxon>
        <taxon>Glossina</taxon>
    </lineage>
</organism>